<feature type="region of interest" description="Disordered" evidence="1">
    <location>
        <begin position="1"/>
        <end position="105"/>
    </location>
</feature>
<feature type="compositionally biased region" description="Acidic residues" evidence="1">
    <location>
        <begin position="1466"/>
        <end position="1507"/>
    </location>
</feature>
<dbReference type="OrthoDB" id="299997at2759"/>
<dbReference type="SUPFAM" id="SSF54928">
    <property type="entry name" value="RNA-binding domain, RBD"/>
    <property type="match status" value="1"/>
</dbReference>
<dbReference type="eggNOG" id="ENOG502QTDG">
    <property type="taxonomic scope" value="Eukaryota"/>
</dbReference>
<evidence type="ECO:0000259" key="2">
    <source>
        <dbReference type="Pfam" id="PF13768"/>
    </source>
</evidence>
<dbReference type="GeneID" id="16073732"/>
<protein>
    <recommendedName>
        <fullName evidence="2">VWFA domain-containing protein</fullName>
    </recommendedName>
</protein>
<dbReference type="InParanoid" id="F2UCF0"/>
<dbReference type="KEGG" id="sre:PTSG_12420"/>
<keyword evidence="4" id="KW-1185">Reference proteome</keyword>
<sequence length="1821" mass="202566">MPRPPAAAQRAGSASTKSTRSTKSRRELATGASSSERVRGRRQHRSEPRKEEAKKPHRQQQRPPFTLEFTEAARSPSPRGRRHGTASQSPSRHTLQKAADSDVWKLRVPSKEWLEKYGLGKLALPFEHHLSRRHKAKLERRRNRLPQRHGAPSSDDSDSDDDRDTGDDDADETGAAKRTHVHGGKAEAESEDKLDEDELAALHVSDLKEAHAKTTACRQLVQQRLDWLLEGSRAHFGALTGVQTAIIIADDHSDKRRLVDLLCELLEDQVLLHPSMQWIRATASAAIHHFMPDTKESSLNQVFNWLQQQAPFAPALTGQEARKSVASLTPAQTRAHQSATFSSLLKGLTIRSRSSSPHGISAGYREDGIDVCRAVDAALDHHPRPRRIHLILGSPPRRSDEQVLDHVRRALARAGQHVRLDVVCTHAQNRRLLQLAHQLAKVGRGRRHVLNVESGELWSDDVRAVQRHLTRATKTERAVETALKEAVRIAHVQQLAEDDRRRETKQRTQPRRGGGGGGRRREAGGRANKGWIVGDTRSSRLRMKQRDGDRTHDKPTTATRRVRRDKRDLSRVPAHDVPPHLLGSTRWLHKYGLDVRGLSPYTVFADVAYTCSKPGLYIGREYKTMCKVMWTDGAERTVHIDPARVLILRRQIAVAKDLYTRRLNWLGTGSRRLFPSMQESVVTIVVEANAKTQKSWPLLLAHIKAALQEQVVHRSHFNVVLYGAHAHKFSPDVVPASKSSIRHAWEWIKYFDIEDSKANNIYDAAKAAIDNLRPQRHGTEHGIYWVTASGNSQKSEPTIAYIREILAEGHTHMHMLSYNAHHVERTRELHQQLAEAGGGRYQFVHEEGTALDEAHRQDKSWTATQEAVAAIAAKFKTKDSAESRALWKKARNAHITQNPGSIAELHGPPTLSLDSLRKQQYAVLSTWMHQRTRTALHDALRSDALDESGSAEVVCKSCGTDTLLLQQEIARADEYVSVLDGMLTALPAEYALAAFKTAEKRGETVPAHIAEELRRRRQEEVQQQLDREQRNSADDDDGRGGAGSSADEGGGSARSEGMRSETGKDSRLAQARTQTTTTIPNTGGTNRGGGRSERTQQLSTAAGGGAGGRARAKTLRHGVPAHVPLTRSTQLRQQQLERRKKNNEKGAGDAVRPFTARSAPHTRGHRSAATTAENSTSSSSGIGCGSSRRANSAGTKKRAVAKQHSSSDSARSRRYMLINTPAEMTGPQRGPAVPADAGDNVTVPGLAKAPVDMPCTSKKWLAKCSLKKLRLTMDAFLATNSLLHEEQHVSTLARNVQGEFGSLFPVKTHTNIKSKKNAGACWYVMAKPQEFSEYLSKLSRVLTHYEQRLAWLTDGYRRVFGHFQCKVVLEKEIRAVKICMRRAHELKEAVASSVGRKQEPVDSDDSTDGKQQQQQLQRQKKSTGGQSCDTTTASTAATEGLDADMRRLLRLRDRARAAGARRLRDDDEEDDGDDDGDDDDDDDDDDGDDDGDGDDDDDDDGDGDDNNDSAVLSRQMTRTPRSTRSTQLRRMVTELRYKEEGEEEGNEHERRGGRTAGRNQAPSDGDDQDSDSGDDDGDGDDRHADERAWEHEGHLIDDDAGLNYNDIMRAVGRRAASSPPHHHRHADAESDAGSVDTSRLHSHNRTVRLLAGAMSDADIDDVVSDDDDDDDDRHGVHNRERRHNRATARPRPHNSRRHRPAGSVVLSNVPRLATEEDIVAMFRRRHLKPPFKVVIPWDDQREENVGTAYCFFHLLHDVTRAAQAKRLHLQGQTIFVAKRASKQDMLPHTSKALSESLLTVGSKAIHQHWFASSLASSSATL</sequence>
<dbReference type="InterPro" id="IPR002035">
    <property type="entry name" value="VWF_A"/>
</dbReference>
<gene>
    <name evidence="3" type="ORF">PTSG_12420</name>
</gene>
<feature type="region of interest" description="Disordered" evidence="1">
    <location>
        <begin position="135"/>
        <end position="194"/>
    </location>
</feature>
<feature type="compositionally biased region" description="Low complexity" evidence="1">
    <location>
        <begin position="1167"/>
        <end position="1189"/>
    </location>
</feature>
<feature type="region of interest" description="Disordered" evidence="1">
    <location>
        <begin position="1389"/>
        <end position="1435"/>
    </location>
</feature>
<dbReference type="Proteomes" id="UP000007799">
    <property type="component" value="Unassembled WGS sequence"/>
</dbReference>
<feature type="compositionally biased region" description="Polar residues" evidence="1">
    <location>
        <begin position="1508"/>
        <end position="1528"/>
    </location>
</feature>
<dbReference type="OMA" id="HEATSIR"/>
<reference evidence="3" key="1">
    <citation type="submission" date="2009-08" db="EMBL/GenBank/DDBJ databases">
        <title>Annotation of Salpingoeca rosetta.</title>
        <authorList>
            <consortium name="The Broad Institute Genome Sequencing Platform"/>
            <person name="Russ C."/>
            <person name="Cuomo C."/>
            <person name="Burger G."/>
            <person name="Gray M.W."/>
            <person name="Holland P.W.H."/>
            <person name="King N."/>
            <person name="Lang F.B.F."/>
            <person name="Roger A.J."/>
            <person name="Ruiz-Trillo I."/>
            <person name="Young S.K."/>
            <person name="Zeng Q."/>
            <person name="Gargeya S."/>
            <person name="Alvarado L."/>
            <person name="Berlin A."/>
            <person name="Chapman S.B."/>
            <person name="Chen Z."/>
            <person name="Freedman E."/>
            <person name="Gellesch M."/>
            <person name="Goldberg J."/>
            <person name="Griggs A."/>
            <person name="Gujja S."/>
            <person name="Heilman E."/>
            <person name="Heiman D."/>
            <person name="Howarth C."/>
            <person name="Mehta T."/>
            <person name="Neiman D."/>
            <person name="Pearson M."/>
            <person name="Roberts A."/>
            <person name="Saif S."/>
            <person name="Shea T."/>
            <person name="Shenoy N."/>
            <person name="Sisk P."/>
            <person name="Stolte C."/>
            <person name="Sykes S."/>
            <person name="White J."/>
            <person name="Yandava C."/>
            <person name="Haas B."/>
            <person name="Nusbaum C."/>
            <person name="Birren B."/>
        </authorList>
    </citation>
    <scope>NUCLEOTIDE SEQUENCE [LARGE SCALE GENOMIC DNA]</scope>
    <source>
        <strain evidence="3">ATCC 50818</strain>
    </source>
</reference>
<dbReference type="GO" id="GO:0003676">
    <property type="term" value="F:nucleic acid binding"/>
    <property type="evidence" value="ECO:0007669"/>
    <property type="project" value="InterPro"/>
</dbReference>
<dbReference type="RefSeq" id="XP_004993157.1">
    <property type="nucleotide sequence ID" value="XM_004993100.1"/>
</dbReference>
<evidence type="ECO:0000313" key="3">
    <source>
        <dbReference type="EMBL" id="EGD74257.1"/>
    </source>
</evidence>
<feature type="region of interest" description="Disordered" evidence="1">
    <location>
        <begin position="1015"/>
        <end position="1213"/>
    </location>
</feature>
<dbReference type="Gene3D" id="3.30.70.330">
    <property type="match status" value="1"/>
</dbReference>
<feature type="compositionally biased region" description="Basic and acidic residues" evidence="1">
    <location>
        <begin position="565"/>
        <end position="576"/>
    </location>
</feature>
<dbReference type="SUPFAM" id="SSF53300">
    <property type="entry name" value="vWA-like"/>
    <property type="match status" value="1"/>
</dbReference>
<feature type="compositionally biased region" description="Basic and acidic residues" evidence="1">
    <location>
        <begin position="497"/>
        <end position="506"/>
    </location>
</feature>
<feature type="compositionally biased region" description="Acidic residues" evidence="1">
    <location>
        <begin position="1564"/>
        <end position="1579"/>
    </location>
</feature>
<feature type="region of interest" description="Disordered" evidence="1">
    <location>
        <begin position="494"/>
        <end position="576"/>
    </location>
</feature>
<feature type="compositionally biased region" description="Basic and acidic residues" evidence="1">
    <location>
        <begin position="45"/>
        <end position="54"/>
    </location>
</feature>
<dbReference type="InterPro" id="IPR036465">
    <property type="entry name" value="vWFA_dom_sf"/>
</dbReference>
<dbReference type="Pfam" id="PF13768">
    <property type="entry name" value="VWA_3"/>
    <property type="match status" value="2"/>
</dbReference>
<evidence type="ECO:0000313" key="4">
    <source>
        <dbReference type="Proteomes" id="UP000007799"/>
    </source>
</evidence>
<feature type="compositionally biased region" description="Basic and acidic residues" evidence="1">
    <location>
        <begin position="1056"/>
        <end position="1067"/>
    </location>
</feature>
<feature type="region of interest" description="Disordered" evidence="1">
    <location>
        <begin position="1614"/>
        <end position="1640"/>
    </location>
</feature>
<feature type="compositionally biased region" description="Gly residues" evidence="1">
    <location>
        <begin position="1040"/>
        <end position="1052"/>
    </location>
</feature>
<feature type="compositionally biased region" description="Low complexity" evidence="1">
    <location>
        <begin position="1125"/>
        <end position="1134"/>
    </location>
</feature>
<feature type="compositionally biased region" description="Basic residues" evidence="1">
    <location>
        <begin position="1679"/>
        <end position="1700"/>
    </location>
</feature>
<dbReference type="PANTHER" id="PTHR46478:SF1">
    <property type="entry name" value="VON WILLEBRAND FACTOR A DOMAIN-CONTAINING PROTEIN 3A"/>
    <property type="match status" value="1"/>
</dbReference>
<feature type="region of interest" description="Disordered" evidence="1">
    <location>
        <begin position="1458"/>
        <end position="1594"/>
    </location>
</feature>
<feature type="region of interest" description="Disordered" evidence="1">
    <location>
        <begin position="1659"/>
        <end position="1703"/>
    </location>
</feature>
<feature type="compositionally biased region" description="Acidic residues" evidence="1">
    <location>
        <begin position="1659"/>
        <end position="1671"/>
    </location>
</feature>
<feature type="domain" description="VWFA" evidence="2">
    <location>
        <begin position="682"/>
        <end position="843"/>
    </location>
</feature>
<dbReference type="EMBL" id="GL832968">
    <property type="protein sequence ID" value="EGD74257.1"/>
    <property type="molecule type" value="Genomic_DNA"/>
</dbReference>
<evidence type="ECO:0000256" key="1">
    <source>
        <dbReference type="SAM" id="MobiDB-lite"/>
    </source>
</evidence>
<accession>F2UCF0</accession>
<name>F2UCF0_SALR5</name>
<feature type="compositionally biased region" description="Basic residues" evidence="1">
    <location>
        <begin position="135"/>
        <end position="147"/>
    </location>
</feature>
<proteinExistence type="predicted"/>
<feature type="compositionally biased region" description="Basic and acidic residues" evidence="1">
    <location>
        <begin position="1580"/>
        <end position="1594"/>
    </location>
</feature>
<feature type="compositionally biased region" description="Low complexity" evidence="1">
    <location>
        <begin position="1072"/>
        <end position="1084"/>
    </location>
</feature>
<dbReference type="PANTHER" id="PTHR46478">
    <property type="entry name" value="VON WILLEBRAND FACTOR A DOMAIN-CONTAINING PROTEIN 3A"/>
    <property type="match status" value="1"/>
</dbReference>
<feature type="compositionally biased region" description="Basic and acidic residues" evidence="1">
    <location>
        <begin position="1015"/>
        <end position="1033"/>
    </location>
</feature>
<feature type="compositionally biased region" description="Basic and acidic residues" evidence="1">
    <location>
        <begin position="544"/>
        <end position="555"/>
    </location>
</feature>
<organism evidence="4">
    <name type="scientific">Salpingoeca rosetta (strain ATCC 50818 / BSB-021)</name>
    <dbReference type="NCBI Taxonomy" id="946362"/>
    <lineage>
        <taxon>Eukaryota</taxon>
        <taxon>Choanoflagellata</taxon>
        <taxon>Craspedida</taxon>
        <taxon>Salpingoecidae</taxon>
        <taxon>Salpingoeca</taxon>
    </lineage>
</organism>
<dbReference type="STRING" id="946362.F2UCF0"/>
<dbReference type="InterPro" id="IPR012677">
    <property type="entry name" value="Nucleotide-bd_a/b_plait_sf"/>
</dbReference>
<feature type="domain" description="VWFA" evidence="2">
    <location>
        <begin position="366"/>
        <end position="448"/>
    </location>
</feature>
<feature type="compositionally biased region" description="Acidic residues" evidence="1">
    <location>
        <begin position="155"/>
        <end position="172"/>
    </location>
</feature>
<dbReference type="InterPro" id="IPR035979">
    <property type="entry name" value="RBD_domain_sf"/>
</dbReference>